<dbReference type="PANTHER" id="PTHR36836">
    <property type="entry name" value="COLANIC ACID BIOSYNTHESIS PROTEIN WCAK"/>
    <property type="match status" value="1"/>
</dbReference>
<keyword evidence="3" id="KW-1185">Reference proteome</keyword>
<feature type="domain" description="Polysaccharide pyruvyl transferase" evidence="1">
    <location>
        <begin position="50"/>
        <end position="292"/>
    </location>
</feature>
<dbReference type="InterPro" id="IPR007345">
    <property type="entry name" value="Polysacch_pyruvyl_Trfase"/>
</dbReference>
<dbReference type="PANTHER" id="PTHR36836:SF1">
    <property type="entry name" value="COLANIC ACID BIOSYNTHESIS PROTEIN WCAK"/>
    <property type="match status" value="1"/>
</dbReference>
<organism evidence="2 3">
    <name type="scientific">Lactococcus protaetiae</name>
    <dbReference type="NCBI Taxonomy" id="2592653"/>
    <lineage>
        <taxon>Bacteria</taxon>
        <taxon>Bacillati</taxon>
        <taxon>Bacillota</taxon>
        <taxon>Bacilli</taxon>
        <taxon>Lactobacillales</taxon>
        <taxon>Streptococcaceae</taxon>
        <taxon>Lactococcus</taxon>
    </lineage>
</organism>
<reference evidence="2 3" key="1">
    <citation type="submission" date="2019-07" db="EMBL/GenBank/DDBJ databases">
        <title>Genome sequencing of KACC 19320.</title>
        <authorList>
            <person name="Heo J."/>
            <person name="Kim S.-J."/>
            <person name="Kim J.-S."/>
            <person name="Hong S.-B."/>
            <person name="Kwon S.-W."/>
        </authorList>
    </citation>
    <scope>NUCLEOTIDE SEQUENCE [LARGE SCALE GENOMIC DNA]</scope>
    <source>
        <strain evidence="2 3">KACC 19320</strain>
    </source>
</reference>
<dbReference type="AlphaFoldDB" id="A0A514Z8V6"/>
<dbReference type="RefSeq" id="WP_142766507.1">
    <property type="nucleotide sequence ID" value="NZ_CP041356.1"/>
</dbReference>
<evidence type="ECO:0000259" key="1">
    <source>
        <dbReference type="Pfam" id="PF04230"/>
    </source>
</evidence>
<evidence type="ECO:0000313" key="2">
    <source>
        <dbReference type="EMBL" id="QDK70937.1"/>
    </source>
</evidence>
<dbReference type="Pfam" id="PF04230">
    <property type="entry name" value="PS_pyruv_trans"/>
    <property type="match status" value="1"/>
</dbReference>
<dbReference type="KEGG" id="lack:FLP15_06930"/>
<protein>
    <recommendedName>
        <fullName evidence="1">Polysaccharide pyruvyl transferase domain-containing protein</fullName>
    </recommendedName>
</protein>
<dbReference type="OrthoDB" id="9807674at2"/>
<dbReference type="Proteomes" id="UP000315128">
    <property type="component" value="Chromosome"/>
</dbReference>
<evidence type="ECO:0000313" key="3">
    <source>
        <dbReference type="Proteomes" id="UP000315128"/>
    </source>
</evidence>
<name>A0A514Z8V6_9LACT</name>
<sequence>MLKILKKILKKFIPIRVRIYIKSLKYNARYDKYRYDGKKIFLFGTPHSGNLGDQAIVIAELEFLKKHFPKYRVFEVPVPIISRSIKYIKRIVDSEDLIMLHGGGSVGDLYLDAEIGTRAVLSNFPNKKIVFFPQSATFTSTNQSFKELKSSQDVYDRAGKNLIITARESKSKEKFEQIFSKNTVILVPDIVFSLHSELHNKRKNILFCMRKDSEKVLTYADETTLIKSLSQKYKNVHISDTTISEIVTRKTRVEIVNEKWDEFRNARIVITDRLHGMIFSVITGTPCVVFDNYNSKIRMTYKDWLKDYKNIRFIDESFDSNEIMKAVEEVIDQEILPIKFENKYLPLVNAIKEAEMQNKNDSFE</sequence>
<proteinExistence type="predicted"/>
<gene>
    <name evidence="2" type="ORF">FLP15_06930</name>
</gene>
<dbReference type="EMBL" id="CP041356">
    <property type="protein sequence ID" value="QDK70937.1"/>
    <property type="molecule type" value="Genomic_DNA"/>
</dbReference>
<accession>A0A514Z8V6</accession>